<dbReference type="EMBL" id="VSSQ01038214">
    <property type="protein sequence ID" value="MPM91099.1"/>
    <property type="molecule type" value="Genomic_DNA"/>
</dbReference>
<reference evidence="1" key="1">
    <citation type="submission" date="2019-08" db="EMBL/GenBank/DDBJ databases">
        <authorList>
            <person name="Kucharzyk K."/>
            <person name="Murdoch R.W."/>
            <person name="Higgins S."/>
            <person name="Loffler F."/>
        </authorList>
    </citation>
    <scope>NUCLEOTIDE SEQUENCE</scope>
</reference>
<sequence length="63" mass="7535">MLRRSFVPVDGLFGTMSRRHKQMVGIVFAEQFPESLMVTMRRTIDEFPDFDRRNLFDIELLIQ</sequence>
<evidence type="ECO:0000313" key="1">
    <source>
        <dbReference type="EMBL" id="MPM91099.1"/>
    </source>
</evidence>
<name>A0A645DPF5_9ZZZZ</name>
<accession>A0A645DPF5</accession>
<dbReference type="AlphaFoldDB" id="A0A645DPF5"/>
<proteinExistence type="predicted"/>
<protein>
    <submittedName>
        <fullName evidence="1">Uncharacterized protein</fullName>
    </submittedName>
</protein>
<organism evidence="1">
    <name type="scientific">bioreactor metagenome</name>
    <dbReference type="NCBI Taxonomy" id="1076179"/>
    <lineage>
        <taxon>unclassified sequences</taxon>
        <taxon>metagenomes</taxon>
        <taxon>ecological metagenomes</taxon>
    </lineage>
</organism>
<gene>
    <name evidence="1" type="ORF">SDC9_138225</name>
</gene>
<comment type="caution">
    <text evidence="1">The sequence shown here is derived from an EMBL/GenBank/DDBJ whole genome shotgun (WGS) entry which is preliminary data.</text>
</comment>